<reference evidence="2" key="1">
    <citation type="submission" date="2012-05" db="EMBL/GenBank/DDBJ databases">
        <authorList>
            <person name="Krishnakumar V."/>
            <person name="Cheung F."/>
            <person name="Xiao Y."/>
            <person name="Chan A."/>
            <person name="Moskal W.A."/>
            <person name="Town C.D."/>
        </authorList>
    </citation>
    <scope>NUCLEOTIDE SEQUENCE</scope>
</reference>
<evidence type="ECO:0000313" key="2">
    <source>
        <dbReference type="EMBL" id="AFK38792.1"/>
    </source>
</evidence>
<name>I3SEV0_LOTJA</name>
<organism evidence="2">
    <name type="scientific">Lotus japonicus</name>
    <name type="common">Lotus corniculatus var. japonicus</name>
    <dbReference type="NCBI Taxonomy" id="34305"/>
    <lineage>
        <taxon>Eukaryota</taxon>
        <taxon>Viridiplantae</taxon>
        <taxon>Streptophyta</taxon>
        <taxon>Embryophyta</taxon>
        <taxon>Tracheophyta</taxon>
        <taxon>Spermatophyta</taxon>
        <taxon>Magnoliopsida</taxon>
        <taxon>eudicotyledons</taxon>
        <taxon>Gunneridae</taxon>
        <taxon>Pentapetalae</taxon>
        <taxon>rosids</taxon>
        <taxon>fabids</taxon>
        <taxon>Fabales</taxon>
        <taxon>Fabaceae</taxon>
        <taxon>Papilionoideae</taxon>
        <taxon>50 kb inversion clade</taxon>
        <taxon>NPAAA clade</taxon>
        <taxon>Hologalegina</taxon>
        <taxon>robinioid clade</taxon>
        <taxon>Loteae</taxon>
        <taxon>Lotus</taxon>
    </lineage>
</organism>
<feature type="compositionally biased region" description="Basic residues" evidence="1">
    <location>
        <begin position="1"/>
        <end position="12"/>
    </location>
</feature>
<dbReference type="AlphaFoldDB" id="I3SEV0"/>
<proteinExistence type="evidence at transcript level"/>
<evidence type="ECO:0000256" key="1">
    <source>
        <dbReference type="SAM" id="MobiDB-lite"/>
    </source>
</evidence>
<sequence length="88" mass="9943">MRGKGGRGRRRRMVDQGRRRSGLKAIRGSEVAAAAEREVPNLGLLRKGLGGRQGRIMMVKLRRCGIPLLVEILRMIKRVSEIWMMTTS</sequence>
<accession>I3SEV0</accession>
<dbReference type="EMBL" id="BT138997">
    <property type="protein sequence ID" value="AFK38792.1"/>
    <property type="molecule type" value="mRNA"/>
</dbReference>
<protein>
    <submittedName>
        <fullName evidence="2">Uncharacterized protein</fullName>
    </submittedName>
</protein>
<feature type="region of interest" description="Disordered" evidence="1">
    <location>
        <begin position="1"/>
        <end position="22"/>
    </location>
</feature>